<feature type="transmembrane region" description="Helical" evidence="2">
    <location>
        <begin position="95"/>
        <end position="115"/>
    </location>
</feature>
<proteinExistence type="predicted"/>
<feature type="compositionally biased region" description="Low complexity" evidence="1">
    <location>
        <begin position="146"/>
        <end position="158"/>
    </location>
</feature>
<keyword evidence="2" id="KW-1133">Transmembrane helix</keyword>
<dbReference type="Proteomes" id="UP001501237">
    <property type="component" value="Unassembled WGS sequence"/>
</dbReference>
<keyword evidence="4" id="KW-1185">Reference proteome</keyword>
<evidence type="ECO:0000313" key="4">
    <source>
        <dbReference type="Proteomes" id="UP001501237"/>
    </source>
</evidence>
<dbReference type="EMBL" id="BAAAUV010000007">
    <property type="protein sequence ID" value="GAA3212913.1"/>
    <property type="molecule type" value="Genomic_DNA"/>
</dbReference>
<comment type="caution">
    <text evidence="3">The sequence shown here is derived from an EMBL/GenBank/DDBJ whole genome shotgun (WGS) entry which is preliminary data.</text>
</comment>
<reference evidence="4" key="1">
    <citation type="journal article" date="2019" name="Int. J. Syst. Evol. Microbiol.">
        <title>The Global Catalogue of Microorganisms (GCM) 10K type strain sequencing project: providing services to taxonomists for standard genome sequencing and annotation.</title>
        <authorList>
            <consortium name="The Broad Institute Genomics Platform"/>
            <consortium name="The Broad Institute Genome Sequencing Center for Infectious Disease"/>
            <person name="Wu L."/>
            <person name="Ma J."/>
        </authorList>
    </citation>
    <scope>NUCLEOTIDE SEQUENCE [LARGE SCALE GENOMIC DNA]</scope>
    <source>
        <strain evidence="4">JCM 9377</strain>
    </source>
</reference>
<organism evidence="3 4">
    <name type="scientific">Actinocorallia longicatena</name>
    <dbReference type="NCBI Taxonomy" id="111803"/>
    <lineage>
        <taxon>Bacteria</taxon>
        <taxon>Bacillati</taxon>
        <taxon>Actinomycetota</taxon>
        <taxon>Actinomycetes</taxon>
        <taxon>Streptosporangiales</taxon>
        <taxon>Thermomonosporaceae</taxon>
        <taxon>Actinocorallia</taxon>
    </lineage>
</organism>
<accession>A0ABP6QCS2</accession>
<protein>
    <recommendedName>
        <fullName evidence="5">DUF3040 family protein</fullName>
    </recommendedName>
</protein>
<evidence type="ECO:0000313" key="3">
    <source>
        <dbReference type="EMBL" id="GAA3212913.1"/>
    </source>
</evidence>
<feature type="compositionally biased region" description="Gly residues" evidence="1">
    <location>
        <begin position="159"/>
        <end position="178"/>
    </location>
</feature>
<evidence type="ECO:0008006" key="5">
    <source>
        <dbReference type="Google" id="ProtNLM"/>
    </source>
</evidence>
<feature type="region of interest" description="Disordered" evidence="1">
    <location>
        <begin position="138"/>
        <end position="178"/>
    </location>
</feature>
<keyword evidence="2" id="KW-0472">Membrane</keyword>
<keyword evidence="2" id="KW-0812">Transmembrane</keyword>
<name>A0ABP6QCS2_9ACTN</name>
<evidence type="ECO:0000256" key="1">
    <source>
        <dbReference type="SAM" id="MobiDB-lite"/>
    </source>
</evidence>
<evidence type="ECO:0000256" key="2">
    <source>
        <dbReference type="SAM" id="Phobius"/>
    </source>
</evidence>
<gene>
    <name evidence="3" type="ORF">GCM10010468_32540</name>
</gene>
<sequence length="178" mass="18714">MRGFGASAMSTARHGASYAARGTGRARHMAADGTVAARRMAAERTMAARGWTGPQMERVACLFDDMIAPRISNAMHGTAGWIEPPRPVSHRRRNFVMGFVAAFAVIGVAAVATQYRRGQLADMLEPEDGLEYELRYREESGEGRESGNLSGTFSSASGGASGVGRGGGTGSSRGIGND</sequence>